<dbReference type="GO" id="GO:0016787">
    <property type="term" value="F:hydrolase activity"/>
    <property type="evidence" value="ECO:0007669"/>
    <property type="project" value="UniProtKB-KW"/>
</dbReference>
<dbReference type="GeneID" id="35123140"/>
<evidence type="ECO:0000313" key="3">
    <source>
        <dbReference type="EMBL" id="NMO08321.1"/>
    </source>
</evidence>
<evidence type="ECO:0000313" key="2">
    <source>
        <dbReference type="EMBL" id="AUB55486.1"/>
    </source>
</evidence>
<feature type="transmembrane region" description="Helical" evidence="1">
    <location>
        <begin position="7"/>
        <end position="26"/>
    </location>
</feature>
<evidence type="ECO:0000313" key="4">
    <source>
        <dbReference type="Proteomes" id="UP000232806"/>
    </source>
</evidence>
<dbReference type="Proteomes" id="UP000232806">
    <property type="component" value="Chromosome"/>
</dbReference>
<dbReference type="EMBL" id="JABBYL010000002">
    <property type="protein sequence ID" value="NMO08321.1"/>
    <property type="molecule type" value="Genomic_DNA"/>
</dbReference>
<feature type="transmembrane region" description="Helical" evidence="1">
    <location>
        <begin position="203"/>
        <end position="220"/>
    </location>
</feature>
<dbReference type="EMBL" id="CP017766">
    <property type="protein sequence ID" value="AUB55486.1"/>
    <property type="molecule type" value="Genomic_DNA"/>
</dbReference>
<keyword evidence="1" id="KW-0812">Transmembrane</keyword>
<keyword evidence="1" id="KW-0472">Membrane</keyword>
<dbReference type="InterPro" id="IPR007404">
    <property type="entry name" value="YdjM-like"/>
</dbReference>
<feature type="transmembrane region" description="Helical" evidence="1">
    <location>
        <begin position="46"/>
        <end position="63"/>
    </location>
</feature>
<dbReference type="AlphaFoldDB" id="A0A2H4VBM4"/>
<reference evidence="2 4" key="1">
    <citation type="submission" date="2016-10" db="EMBL/GenBank/DDBJ databases">
        <title>Comparative genomics between deep and shallow subseafloor isolates.</title>
        <authorList>
            <person name="Ishii S."/>
            <person name="Miller J.R."/>
            <person name="Sutton G."/>
            <person name="Suzuki S."/>
            <person name="Methe B."/>
            <person name="Inagaki F."/>
            <person name="Imachi H."/>
        </authorList>
    </citation>
    <scope>NUCLEOTIDE SEQUENCE [LARGE SCALE GENOMIC DNA]</scope>
    <source>
        <strain evidence="2 4">MO-MB1</strain>
    </source>
</reference>
<keyword evidence="2" id="KW-0378">Hydrolase</keyword>
<dbReference type="Proteomes" id="UP000591058">
    <property type="component" value="Unassembled WGS sequence"/>
</dbReference>
<dbReference type="OrthoDB" id="118042at2157"/>
<proteinExistence type="predicted"/>
<gene>
    <name evidence="2" type="ORF">BK007_05295</name>
    <name evidence="3" type="ORF">HG719_00540</name>
</gene>
<evidence type="ECO:0000256" key="1">
    <source>
        <dbReference type="SAM" id="Phobius"/>
    </source>
</evidence>
<keyword evidence="1" id="KW-1133">Transmembrane helix</keyword>
<protein>
    <submittedName>
        <fullName evidence="2 3">Hydrolase</fullName>
    </submittedName>
</protein>
<dbReference type="Pfam" id="PF04307">
    <property type="entry name" value="YdjM"/>
    <property type="match status" value="1"/>
</dbReference>
<feature type="transmembrane region" description="Helical" evidence="1">
    <location>
        <begin position="160"/>
        <end position="182"/>
    </location>
</feature>
<feature type="transmembrane region" description="Helical" evidence="1">
    <location>
        <begin position="125"/>
        <end position="154"/>
    </location>
</feature>
<dbReference type="RefSeq" id="WP_100905466.1">
    <property type="nucleotide sequence ID" value="NZ_CP017766.1"/>
</dbReference>
<reference evidence="3 5" key="2">
    <citation type="submission" date="2020-04" db="EMBL/GenBank/DDBJ databases">
        <title>Draft genome of Methanobacterium subterraneum isolated from animal feces.</title>
        <authorList>
            <person name="Ouboter H.T."/>
            <person name="Berger S."/>
            <person name="Gungor E."/>
            <person name="Jetten M.S.M."/>
            <person name="Welte C.U."/>
        </authorList>
    </citation>
    <scope>NUCLEOTIDE SEQUENCE [LARGE SCALE GENOMIC DNA]</scope>
    <source>
        <strain evidence="3">HO_2020</strain>
    </source>
</reference>
<evidence type="ECO:0000313" key="5">
    <source>
        <dbReference type="Proteomes" id="UP000591058"/>
    </source>
</evidence>
<feature type="transmembrane region" description="Helical" evidence="1">
    <location>
        <begin position="94"/>
        <end position="113"/>
    </location>
</feature>
<accession>A0A2H4VBM4</accession>
<organism evidence="2 4">
    <name type="scientific">Methanobacterium subterraneum</name>
    <dbReference type="NCBI Taxonomy" id="59277"/>
    <lineage>
        <taxon>Archaea</taxon>
        <taxon>Methanobacteriati</taxon>
        <taxon>Methanobacteriota</taxon>
        <taxon>Methanomada group</taxon>
        <taxon>Methanobacteria</taxon>
        <taxon>Methanobacteriales</taxon>
        <taxon>Methanobacteriaceae</taxon>
        <taxon>Methanobacterium</taxon>
    </lineage>
</organism>
<sequence length="259" mass="28673">MSSYKKHILFSLIMIFPFFPDVYYLSLAVVGASVVDLDTSFRYRNLVIMALAGGILTLTLPLFKITPFTGVLLISIALFFFIAQHRGFVHSIPGTGLAAGCLALFVISFQNILGSLTPDLRVSFLLTSLILGIIVLNRGLLILYALLITIGIFLTPLTSFNFIYVATALFVGSLSHLILDLFTGNGVRLFNPLSKHRFGKITGLFIVTLWLCSVAILYLMPGGHSLLLNYYLQVPEINLKEIYLADFNPVNYLQSLKLV</sequence>
<name>A0A2H4VBM4_9EURY</name>